<dbReference type="EMBL" id="MPUH01000922">
    <property type="protein sequence ID" value="OMJ72191.1"/>
    <property type="molecule type" value="Genomic_DNA"/>
</dbReference>
<dbReference type="InterPro" id="IPR015915">
    <property type="entry name" value="Kelch-typ_b-propeller"/>
</dbReference>
<keyword evidence="4" id="KW-1185">Reference proteome</keyword>
<gene>
    <name evidence="3" type="ORF">SteCoe_29425</name>
</gene>
<sequence>MLKNELSISQGLSALTSSERIKLQNIVKEYSSQKLDLRDLIASLHNPNYRAYQGMYSDDYWESKWQIIEVLVSGRHLSRWGAAAACIDNKLYLYGGRGSDSRARNSLYVLELENNSIQMLRSIYFPSSGREGHTMVSHKNDLIIFGGCEGGKDDDESFDDLLIVEIEKKTCSRPTTTGKKPKGREGHAAGVIKNYMIIYGGKGEGCLYDDIFAFNLTSFEWKELEQQGQPPGYRESMSSTVIQENLYIFGGNTSKNTEVDEYTNDLYSITMKGQVAQCKKIITSGPVPPKRLSHSMSQMNNLFLVLFGGESYGKALNDVWVFNIEIKYWREVLPSGQIKSRMTHVCYVHKESLLVFGGMGDDKIALSELVLLHFGKNKKNSIQNDNTTKTQVTNLDMESNVGVNVGVNRNESLFYCYKCNHDSNSCHFFERYPEVGTPVFNFFARVQIAPHAVTSLMMMFQDPFAAIMRIGEIINSSPIHINFIDKGAMNGSIFCKYRSPPMKFDLSILPLNEEDEDLEIRTKMLTEWQSNISDTVNIIEIYGKHEFSPEELTKFCSGHGVNTLVPALMRLSEIGLVIGKSDEFTCAFLIHKGEHFMPLYITILDCNKNIIFPSKEIANANLQNIISHSHMKDLNDIFNRNNGTYIYIYSKELEIVSNDIKYEGNSFGSLLSRTRSTKYILLKTPIEYEETNRMTLNSMPNYISFKLESSVFSFLVYHKKKLIYWEFKKGEKKKRARDECIEVKIKDKGLINSMTGFLDWNFRSLNVLCDVIPVNKKKFEE</sequence>
<keyword evidence="2" id="KW-0677">Repeat</keyword>
<evidence type="ECO:0000256" key="1">
    <source>
        <dbReference type="ARBA" id="ARBA00022441"/>
    </source>
</evidence>
<dbReference type="OrthoDB" id="10251809at2759"/>
<keyword evidence="1" id="KW-0880">Kelch repeat</keyword>
<evidence type="ECO:0000313" key="3">
    <source>
        <dbReference type="EMBL" id="OMJ72191.1"/>
    </source>
</evidence>
<organism evidence="3 4">
    <name type="scientific">Stentor coeruleus</name>
    <dbReference type="NCBI Taxonomy" id="5963"/>
    <lineage>
        <taxon>Eukaryota</taxon>
        <taxon>Sar</taxon>
        <taxon>Alveolata</taxon>
        <taxon>Ciliophora</taxon>
        <taxon>Postciliodesmatophora</taxon>
        <taxon>Heterotrichea</taxon>
        <taxon>Heterotrichida</taxon>
        <taxon>Stentoridae</taxon>
        <taxon>Stentor</taxon>
    </lineage>
</organism>
<protein>
    <submittedName>
        <fullName evidence="3">Uncharacterized protein</fullName>
    </submittedName>
</protein>
<reference evidence="3 4" key="1">
    <citation type="submission" date="2016-11" db="EMBL/GenBank/DDBJ databases">
        <title>The macronuclear genome of Stentor coeruleus: a giant cell with tiny introns.</title>
        <authorList>
            <person name="Slabodnick M."/>
            <person name="Ruby J.G."/>
            <person name="Reiff S.B."/>
            <person name="Swart E.C."/>
            <person name="Gosai S."/>
            <person name="Prabakaran S."/>
            <person name="Witkowska E."/>
            <person name="Larue G.E."/>
            <person name="Fisher S."/>
            <person name="Freeman R.M."/>
            <person name="Gunawardena J."/>
            <person name="Chu W."/>
            <person name="Stover N.A."/>
            <person name="Gregory B.D."/>
            <person name="Nowacki M."/>
            <person name="Derisi J."/>
            <person name="Roy S.W."/>
            <person name="Marshall W.F."/>
            <person name="Sood P."/>
        </authorList>
    </citation>
    <scope>NUCLEOTIDE SEQUENCE [LARGE SCALE GENOMIC DNA]</scope>
    <source>
        <strain evidence="3">WM001</strain>
    </source>
</reference>
<comment type="caution">
    <text evidence="3">The sequence shown here is derived from an EMBL/GenBank/DDBJ whole genome shotgun (WGS) entry which is preliminary data.</text>
</comment>
<dbReference type="Pfam" id="PF24681">
    <property type="entry name" value="Kelch_KLHDC2_KLHL20_DRC7"/>
    <property type="match status" value="1"/>
</dbReference>
<dbReference type="Proteomes" id="UP000187209">
    <property type="component" value="Unassembled WGS sequence"/>
</dbReference>
<evidence type="ECO:0000313" key="4">
    <source>
        <dbReference type="Proteomes" id="UP000187209"/>
    </source>
</evidence>
<name>A0A1R2B5Y5_9CILI</name>
<dbReference type="AlphaFoldDB" id="A0A1R2B5Y5"/>
<accession>A0A1R2B5Y5</accession>
<dbReference type="Gene3D" id="2.120.10.80">
    <property type="entry name" value="Kelch-type beta propeller"/>
    <property type="match status" value="2"/>
</dbReference>
<dbReference type="PANTHER" id="PTHR46093">
    <property type="entry name" value="ACYL-COA-BINDING DOMAIN-CONTAINING PROTEIN 5"/>
    <property type="match status" value="1"/>
</dbReference>
<dbReference type="PANTHER" id="PTHR46093:SF18">
    <property type="entry name" value="FIBRONECTIN TYPE-III DOMAIN-CONTAINING PROTEIN"/>
    <property type="match status" value="1"/>
</dbReference>
<dbReference type="SUPFAM" id="SSF117281">
    <property type="entry name" value="Kelch motif"/>
    <property type="match status" value="1"/>
</dbReference>
<proteinExistence type="predicted"/>
<evidence type="ECO:0000256" key="2">
    <source>
        <dbReference type="ARBA" id="ARBA00022737"/>
    </source>
</evidence>